<evidence type="ECO:0000256" key="4">
    <source>
        <dbReference type="ARBA" id="ARBA00023180"/>
    </source>
</evidence>
<organism evidence="7 8">
    <name type="scientific">Acanthosepion pharaonis</name>
    <name type="common">Pharaoh cuttlefish</name>
    <name type="synonym">Sepia pharaonis</name>
    <dbReference type="NCBI Taxonomy" id="158019"/>
    <lineage>
        <taxon>Eukaryota</taxon>
        <taxon>Metazoa</taxon>
        <taxon>Spiralia</taxon>
        <taxon>Lophotrochozoa</taxon>
        <taxon>Mollusca</taxon>
        <taxon>Cephalopoda</taxon>
        <taxon>Coleoidea</taxon>
        <taxon>Decapodiformes</taxon>
        <taxon>Sepiida</taxon>
        <taxon>Sepiina</taxon>
        <taxon>Sepiidae</taxon>
        <taxon>Acanthosepion</taxon>
    </lineage>
</organism>
<evidence type="ECO:0000256" key="1">
    <source>
        <dbReference type="ARBA" id="ARBA00010838"/>
    </source>
</evidence>
<protein>
    <recommendedName>
        <fullName evidence="9">Beta-glucosidase</fullName>
    </recommendedName>
</protein>
<keyword evidence="5" id="KW-0326">Glycosidase</keyword>
<comment type="caution">
    <text evidence="7">The sequence shown here is derived from an EMBL/GenBank/DDBJ whole genome shotgun (WGS) entry which is preliminary data.</text>
</comment>
<name>A0A812E8R4_ACAPH</name>
<evidence type="ECO:0000313" key="8">
    <source>
        <dbReference type="Proteomes" id="UP000597762"/>
    </source>
</evidence>
<evidence type="ECO:0000256" key="5">
    <source>
        <dbReference type="ARBA" id="ARBA00023295"/>
    </source>
</evidence>
<dbReference type="GO" id="GO:0005975">
    <property type="term" value="P:carbohydrate metabolic process"/>
    <property type="evidence" value="ECO:0007669"/>
    <property type="project" value="InterPro"/>
</dbReference>
<evidence type="ECO:0000256" key="3">
    <source>
        <dbReference type="ARBA" id="ARBA00022801"/>
    </source>
</evidence>
<dbReference type="AlphaFoldDB" id="A0A812E8R4"/>
<reference evidence="7" key="1">
    <citation type="submission" date="2021-01" db="EMBL/GenBank/DDBJ databases">
        <authorList>
            <person name="Li R."/>
            <person name="Bekaert M."/>
        </authorList>
    </citation>
    <scope>NUCLEOTIDE SEQUENCE</scope>
    <source>
        <strain evidence="7">Farmed</strain>
    </source>
</reference>
<comment type="similarity">
    <text evidence="1 6">Belongs to the glycosyl hydrolase 1 family.</text>
</comment>
<evidence type="ECO:0000256" key="6">
    <source>
        <dbReference type="RuleBase" id="RU003690"/>
    </source>
</evidence>
<accession>A0A812E8R4</accession>
<dbReference type="PRINTS" id="PR00131">
    <property type="entry name" value="GLHYDRLASE1"/>
</dbReference>
<dbReference type="InterPro" id="IPR033132">
    <property type="entry name" value="GH_1_N_CS"/>
</dbReference>
<dbReference type="InterPro" id="IPR001360">
    <property type="entry name" value="Glyco_hydro_1"/>
</dbReference>
<dbReference type="Proteomes" id="UP000597762">
    <property type="component" value="Unassembled WGS sequence"/>
</dbReference>
<dbReference type="EMBL" id="CAHIKZ030004818">
    <property type="protein sequence ID" value="CAE1315965.1"/>
    <property type="molecule type" value="Genomic_DNA"/>
</dbReference>
<dbReference type="OrthoDB" id="65569at2759"/>
<gene>
    <name evidence="7" type="ORF">SPHA_66763</name>
</gene>
<dbReference type="SUPFAM" id="SSF51445">
    <property type="entry name" value="(Trans)glycosidases"/>
    <property type="match status" value="1"/>
</dbReference>
<dbReference type="PANTHER" id="PTHR10353">
    <property type="entry name" value="GLYCOSYL HYDROLASE"/>
    <property type="match status" value="1"/>
</dbReference>
<dbReference type="FunFam" id="3.20.20.80:FF:000013">
    <property type="entry name" value="lactase-phlorizin hydrolase"/>
    <property type="match status" value="1"/>
</dbReference>
<dbReference type="InterPro" id="IPR017853">
    <property type="entry name" value="GH"/>
</dbReference>
<sequence>MNEEDSFLYDTFPQEFLWGVATSAFQCEGGTKAGGRGVSIWDTFCLDPSNILDKSNADVTSDSYHKYQEDIKLIKELGVNFYRFSISWARIIPDPTGSGEVNSAGVQYYNNLIDGLLAIGVMPLVTLYHFDLPQTIEDKGGFLNESVLVDCFKKYADVCFSEFGDRVKYWITFNEPKEIATLGYGNGCLAPGIKSPFDGVYQAAHNLIKAHASVWHLYDHSYRNSQNGKIFISLSSNFFMPKDANCPEDVEAVELAHQFSIGWFAHPIFIDGDYPPIMKNKIAEISKIEGREKSRLPEFTEEEKKFIKGTSDFLGYNYYTSRLVSVPDSDMPTDIDMSLFFLYVVPQGIRGILNWLKNEYNSVAVFMTENGFSDSSGTVDDPERVQFFKSHINELLKAVKIDGCNVVAYTAWTLLDNFEWIFGYTCRFGLVSVDFDTEEKCRTPKKSFYFYSKVIKDNGFPAISE</sequence>
<comment type="subunit">
    <text evidence="2">Homodimer.</text>
</comment>
<dbReference type="Pfam" id="PF00232">
    <property type="entry name" value="Glyco_hydro_1"/>
    <property type="match status" value="1"/>
</dbReference>
<keyword evidence="4" id="KW-0325">Glycoprotein</keyword>
<evidence type="ECO:0008006" key="9">
    <source>
        <dbReference type="Google" id="ProtNLM"/>
    </source>
</evidence>
<dbReference type="PROSITE" id="PS00653">
    <property type="entry name" value="GLYCOSYL_HYDROL_F1_2"/>
    <property type="match status" value="1"/>
</dbReference>
<keyword evidence="8" id="KW-1185">Reference proteome</keyword>
<dbReference type="GO" id="GO:0008422">
    <property type="term" value="F:beta-glucosidase activity"/>
    <property type="evidence" value="ECO:0007669"/>
    <property type="project" value="TreeGrafter"/>
</dbReference>
<evidence type="ECO:0000256" key="2">
    <source>
        <dbReference type="ARBA" id="ARBA00011738"/>
    </source>
</evidence>
<keyword evidence="3" id="KW-0378">Hydrolase</keyword>
<dbReference type="Gene3D" id="3.20.20.80">
    <property type="entry name" value="Glycosidases"/>
    <property type="match status" value="1"/>
</dbReference>
<evidence type="ECO:0000313" key="7">
    <source>
        <dbReference type="EMBL" id="CAE1315965.1"/>
    </source>
</evidence>
<proteinExistence type="inferred from homology"/>
<dbReference type="PANTHER" id="PTHR10353:SF36">
    <property type="entry name" value="LP05116P"/>
    <property type="match status" value="1"/>
</dbReference>